<keyword evidence="4" id="KW-1185">Reference proteome</keyword>
<dbReference type="PROSITE" id="PS00036">
    <property type="entry name" value="BZIP_BASIC"/>
    <property type="match status" value="1"/>
</dbReference>
<feature type="compositionally biased region" description="Polar residues" evidence="1">
    <location>
        <begin position="1"/>
        <end position="12"/>
    </location>
</feature>
<feature type="compositionally biased region" description="Polar residues" evidence="1">
    <location>
        <begin position="72"/>
        <end position="85"/>
    </location>
</feature>
<dbReference type="CDD" id="cd14688">
    <property type="entry name" value="bZIP_YAP"/>
    <property type="match status" value="1"/>
</dbReference>
<reference evidence="3" key="1">
    <citation type="journal article" date="2020" name="Stud. Mycol.">
        <title>101 Dothideomycetes genomes: a test case for predicting lifestyles and emergence of pathogens.</title>
        <authorList>
            <person name="Haridas S."/>
            <person name="Albert R."/>
            <person name="Binder M."/>
            <person name="Bloem J."/>
            <person name="Labutti K."/>
            <person name="Salamov A."/>
            <person name="Andreopoulos B."/>
            <person name="Baker S."/>
            <person name="Barry K."/>
            <person name="Bills G."/>
            <person name="Bluhm B."/>
            <person name="Cannon C."/>
            <person name="Castanera R."/>
            <person name="Culley D."/>
            <person name="Daum C."/>
            <person name="Ezra D."/>
            <person name="Gonzalez J."/>
            <person name="Henrissat B."/>
            <person name="Kuo A."/>
            <person name="Liang C."/>
            <person name="Lipzen A."/>
            <person name="Lutzoni F."/>
            <person name="Magnuson J."/>
            <person name="Mondo S."/>
            <person name="Nolan M."/>
            <person name="Ohm R."/>
            <person name="Pangilinan J."/>
            <person name="Park H.-J."/>
            <person name="Ramirez L."/>
            <person name="Alfaro M."/>
            <person name="Sun H."/>
            <person name="Tritt A."/>
            <person name="Yoshinaga Y."/>
            <person name="Zwiers L.-H."/>
            <person name="Turgeon B."/>
            <person name="Goodwin S."/>
            <person name="Spatafora J."/>
            <person name="Crous P."/>
            <person name="Grigoriev I."/>
        </authorList>
    </citation>
    <scope>NUCLEOTIDE SEQUENCE</scope>
    <source>
        <strain evidence="3">CBS 110217</strain>
    </source>
</reference>
<evidence type="ECO:0000259" key="2">
    <source>
        <dbReference type="PROSITE" id="PS00036"/>
    </source>
</evidence>
<sequence>MTSPSTLQSQPISRPGRRSRRVEEGEELGKKPKKVNSEIRKQQNRIASRNYREKRKRKLQYLQQLIKDGSNDELTPETSPQQQEAQLPPFSTDREAGPSSSPFILPSSGEFTSLNSNVTTAMSSDLVATSGSFDNHTLTNTLAYPPFELPWSSPVYDPPPPANAIWTIPTWGSMHSASRATPRPSSLQFSSPVGQTVFEQGSSPYHHPRQFTMNSDHYIFDTFYGHFIGPQSQSPGIPNYFLGSLPQAFERSVYI</sequence>
<feature type="domain" description="BZIP" evidence="2">
    <location>
        <begin position="40"/>
        <end position="54"/>
    </location>
</feature>
<dbReference type="OrthoDB" id="2245989at2759"/>
<dbReference type="InterPro" id="IPR004827">
    <property type="entry name" value="bZIP"/>
</dbReference>
<proteinExistence type="predicted"/>
<gene>
    <name evidence="3" type="ORF">EK21DRAFT_75464</name>
</gene>
<evidence type="ECO:0000313" key="3">
    <source>
        <dbReference type="EMBL" id="KAF2025865.1"/>
    </source>
</evidence>
<dbReference type="Gene3D" id="1.20.5.170">
    <property type="match status" value="1"/>
</dbReference>
<organism evidence="3 4">
    <name type="scientific">Setomelanomma holmii</name>
    <dbReference type="NCBI Taxonomy" id="210430"/>
    <lineage>
        <taxon>Eukaryota</taxon>
        <taxon>Fungi</taxon>
        <taxon>Dikarya</taxon>
        <taxon>Ascomycota</taxon>
        <taxon>Pezizomycotina</taxon>
        <taxon>Dothideomycetes</taxon>
        <taxon>Pleosporomycetidae</taxon>
        <taxon>Pleosporales</taxon>
        <taxon>Pleosporineae</taxon>
        <taxon>Phaeosphaeriaceae</taxon>
        <taxon>Setomelanomma</taxon>
    </lineage>
</organism>
<accession>A0A9P4H2D7</accession>
<dbReference type="EMBL" id="ML978255">
    <property type="protein sequence ID" value="KAF2025865.1"/>
    <property type="molecule type" value="Genomic_DNA"/>
</dbReference>
<feature type="region of interest" description="Disordered" evidence="1">
    <location>
        <begin position="1"/>
        <end position="108"/>
    </location>
</feature>
<evidence type="ECO:0000313" key="4">
    <source>
        <dbReference type="Proteomes" id="UP000799777"/>
    </source>
</evidence>
<name>A0A9P4H2D7_9PLEO</name>
<comment type="caution">
    <text evidence="3">The sequence shown here is derived from an EMBL/GenBank/DDBJ whole genome shotgun (WGS) entry which is preliminary data.</text>
</comment>
<protein>
    <recommendedName>
        <fullName evidence="2">BZIP domain-containing protein</fullName>
    </recommendedName>
</protein>
<feature type="compositionally biased region" description="Basic and acidic residues" evidence="1">
    <location>
        <begin position="21"/>
        <end position="41"/>
    </location>
</feature>
<dbReference type="GO" id="GO:0003700">
    <property type="term" value="F:DNA-binding transcription factor activity"/>
    <property type="evidence" value="ECO:0007669"/>
    <property type="project" value="InterPro"/>
</dbReference>
<evidence type="ECO:0000256" key="1">
    <source>
        <dbReference type="SAM" id="MobiDB-lite"/>
    </source>
</evidence>
<dbReference type="Proteomes" id="UP000799777">
    <property type="component" value="Unassembled WGS sequence"/>
</dbReference>
<dbReference type="AlphaFoldDB" id="A0A9P4H2D7"/>